<proteinExistence type="predicted"/>
<dbReference type="PANTHER" id="PTHR37533">
    <property type="entry name" value="FLAGELLAR HOOK-LENGTH CONTROL PROTEIN"/>
    <property type="match status" value="1"/>
</dbReference>
<dbReference type="Gene3D" id="3.30.750.140">
    <property type="match status" value="1"/>
</dbReference>
<dbReference type="CDD" id="cd17470">
    <property type="entry name" value="T3SS_Flik_C"/>
    <property type="match status" value="1"/>
</dbReference>
<keyword evidence="4" id="KW-1185">Reference proteome</keyword>
<dbReference type="RefSeq" id="WP_226765854.1">
    <property type="nucleotide sequence ID" value="NZ_BAAAEO010000001.1"/>
</dbReference>
<accession>A0ABN1D9P7</accession>
<dbReference type="PANTHER" id="PTHR37533:SF2">
    <property type="entry name" value="FLAGELLAR HOOK-LENGTH CONTROL PROTEIN"/>
    <property type="match status" value="1"/>
</dbReference>
<feature type="compositionally biased region" description="Low complexity" evidence="1">
    <location>
        <begin position="145"/>
        <end position="159"/>
    </location>
</feature>
<feature type="region of interest" description="Disordered" evidence="1">
    <location>
        <begin position="525"/>
        <end position="568"/>
    </location>
</feature>
<name>A0ABN1D9P7_9GAMM</name>
<dbReference type="EMBL" id="BAAAEO010000001">
    <property type="protein sequence ID" value="GAA0538001.1"/>
    <property type="molecule type" value="Genomic_DNA"/>
</dbReference>
<sequence length="582" mass="60356">MTQGLQISMLLSTDTSLKSDSGKADAGTDGESGVFGSMFGELVQPAKTAPSDTKLRQLPAAVSPLSGISQALSAAMAAISDEEKAAVDADGSTYESASQNAEEALLAASLLDQLALKDKSRSAKATSEQAAAASSDNKEAGQDIAQLARANATAAQQAASGEMPVEANTADNNAEADSAAGQTDNAASATKQTITDAKNVALADAETTEQKSASRYDNAQIARGSKMTLDSAASADKAIPVPPEDGDISAVGVNAENAEDLAGLTQATLKAEAKSAEDKPLKTGAAKVKAAADDASVAQAAKLSAEDAPTLTGAGAVNVLSPDETTAADTEQKTSNASAAEKLLKPDGDKTDSKSGAKQGSEQSGQQQNPRQGSTQTAAEIQQLMADGQQLNSAVKPGADTAGVRHDAIFSHSLNAAEQRQQTGAVRTVQHSAAEQLKQNLNLLQQDAAGQLRERVNLMVRQNIQVAEIRLDPAGLGQMQIKIDMQQEQASVQFVVQQPQAKEALEQHMPRLREMLQQQGITLSEGNVQQQSQQQERQLARRDDNGGGRHRGGHDAGDDNSAAAPAVQVTATVNDRLVDYYA</sequence>
<dbReference type="InterPro" id="IPR052563">
    <property type="entry name" value="FliK"/>
</dbReference>
<organism evidence="3 4">
    <name type="scientific">Rheinheimera aquimaris</name>
    <dbReference type="NCBI Taxonomy" id="412437"/>
    <lineage>
        <taxon>Bacteria</taxon>
        <taxon>Pseudomonadati</taxon>
        <taxon>Pseudomonadota</taxon>
        <taxon>Gammaproteobacteria</taxon>
        <taxon>Chromatiales</taxon>
        <taxon>Chromatiaceae</taxon>
        <taxon>Rheinheimera</taxon>
    </lineage>
</organism>
<dbReference type="InterPro" id="IPR021136">
    <property type="entry name" value="Flagellar_hook_control-like_C"/>
</dbReference>
<feature type="domain" description="Flagellar hook-length control protein-like C-terminal" evidence="2">
    <location>
        <begin position="454"/>
        <end position="536"/>
    </location>
</feature>
<feature type="compositionally biased region" description="Low complexity" evidence="1">
    <location>
        <begin position="559"/>
        <end position="568"/>
    </location>
</feature>
<evidence type="ECO:0000259" key="2">
    <source>
        <dbReference type="Pfam" id="PF02120"/>
    </source>
</evidence>
<evidence type="ECO:0000256" key="1">
    <source>
        <dbReference type="SAM" id="MobiDB-lite"/>
    </source>
</evidence>
<feature type="compositionally biased region" description="Polar residues" evidence="1">
    <location>
        <begin position="323"/>
        <end position="338"/>
    </location>
</feature>
<feature type="compositionally biased region" description="Polar residues" evidence="1">
    <location>
        <begin position="181"/>
        <end position="192"/>
    </location>
</feature>
<reference evidence="3 4" key="1">
    <citation type="journal article" date="2019" name="Int. J. Syst. Evol. Microbiol.">
        <title>The Global Catalogue of Microorganisms (GCM) 10K type strain sequencing project: providing services to taxonomists for standard genome sequencing and annotation.</title>
        <authorList>
            <consortium name="The Broad Institute Genomics Platform"/>
            <consortium name="The Broad Institute Genome Sequencing Center for Infectious Disease"/>
            <person name="Wu L."/>
            <person name="Ma J."/>
        </authorList>
    </citation>
    <scope>NUCLEOTIDE SEQUENCE [LARGE SCALE GENOMIC DNA]</scope>
    <source>
        <strain evidence="3 4">JCM 14331</strain>
    </source>
</reference>
<feature type="compositionally biased region" description="Basic and acidic residues" evidence="1">
    <location>
        <begin position="538"/>
        <end position="557"/>
    </location>
</feature>
<feature type="compositionally biased region" description="Low complexity" evidence="1">
    <location>
        <begin position="166"/>
        <end position="180"/>
    </location>
</feature>
<feature type="region of interest" description="Disordered" evidence="1">
    <location>
        <begin position="227"/>
        <end position="249"/>
    </location>
</feature>
<evidence type="ECO:0000313" key="4">
    <source>
        <dbReference type="Proteomes" id="UP001501169"/>
    </source>
</evidence>
<gene>
    <name evidence="3" type="ORF">GCM10009098_01900</name>
</gene>
<protein>
    <recommendedName>
        <fullName evidence="2">Flagellar hook-length control protein-like C-terminal domain-containing protein</fullName>
    </recommendedName>
</protein>
<feature type="region of interest" description="Disordered" evidence="1">
    <location>
        <begin position="118"/>
        <end position="192"/>
    </location>
</feature>
<evidence type="ECO:0000313" key="3">
    <source>
        <dbReference type="EMBL" id="GAA0538001.1"/>
    </source>
</evidence>
<comment type="caution">
    <text evidence="3">The sequence shown here is derived from an EMBL/GenBank/DDBJ whole genome shotgun (WGS) entry which is preliminary data.</text>
</comment>
<feature type="compositionally biased region" description="Low complexity" evidence="1">
    <location>
        <begin position="285"/>
        <end position="302"/>
    </location>
</feature>
<feature type="compositionally biased region" description="Polar residues" evidence="1">
    <location>
        <begin position="356"/>
        <end position="377"/>
    </location>
</feature>
<feature type="compositionally biased region" description="Low complexity" evidence="1">
    <location>
        <begin position="123"/>
        <end position="135"/>
    </location>
</feature>
<dbReference type="Pfam" id="PF02120">
    <property type="entry name" value="Flg_hook"/>
    <property type="match status" value="1"/>
</dbReference>
<feature type="compositionally biased region" description="Basic and acidic residues" evidence="1">
    <location>
        <begin position="342"/>
        <end position="355"/>
    </location>
</feature>
<dbReference type="Proteomes" id="UP001501169">
    <property type="component" value="Unassembled WGS sequence"/>
</dbReference>
<dbReference type="InterPro" id="IPR038610">
    <property type="entry name" value="FliK-like_C_sf"/>
</dbReference>
<feature type="region of interest" description="Disordered" evidence="1">
    <location>
        <begin position="273"/>
        <end position="377"/>
    </location>
</feature>